<name>A0A1M7CV81_9FLAO</name>
<feature type="domain" description="GEVED" evidence="2">
    <location>
        <begin position="341"/>
        <end position="446"/>
    </location>
</feature>
<dbReference type="EMBL" id="FRBH01000015">
    <property type="protein sequence ID" value="SHL71124.1"/>
    <property type="molecule type" value="Genomic_DNA"/>
</dbReference>
<organism evidence="3 4">
    <name type="scientific">Chishuiella changwenlii</name>
    <dbReference type="NCBI Taxonomy" id="1434701"/>
    <lineage>
        <taxon>Bacteria</taxon>
        <taxon>Pseudomonadati</taxon>
        <taxon>Bacteroidota</taxon>
        <taxon>Flavobacteriia</taxon>
        <taxon>Flavobacteriales</taxon>
        <taxon>Weeksellaceae</taxon>
        <taxon>Chishuiella</taxon>
    </lineage>
</organism>
<evidence type="ECO:0000313" key="3">
    <source>
        <dbReference type="EMBL" id="SHL71124.1"/>
    </source>
</evidence>
<feature type="domain" description="GEVED" evidence="2">
    <location>
        <begin position="1137"/>
        <end position="1228"/>
    </location>
</feature>
<accession>A0A1M7CV81</accession>
<dbReference type="RefSeq" id="WP_221405237.1">
    <property type="nucleotide sequence ID" value="NZ_FRBH01000015.1"/>
</dbReference>
<proteinExistence type="predicted"/>
<feature type="region of interest" description="Disordered" evidence="1">
    <location>
        <begin position="2309"/>
        <end position="2340"/>
    </location>
</feature>
<feature type="compositionally biased region" description="Polar residues" evidence="1">
    <location>
        <begin position="490"/>
        <end position="506"/>
    </location>
</feature>
<gene>
    <name evidence="3" type="ORF">SAMN05443634_11552</name>
</gene>
<evidence type="ECO:0000259" key="2">
    <source>
        <dbReference type="Pfam" id="PF20009"/>
    </source>
</evidence>
<feature type="region of interest" description="Disordered" evidence="1">
    <location>
        <begin position="896"/>
        <end position="917"/>
    </location>
</feature>
<evidence type="ECO:0000256" key="1">
    <source>
        <dbReference type="SAM" id="MobiDB-lite"/>
    </source>
</evidence>
<feature type="region of interest" description="Disordered" evidence="1">
    <location>
        <begin position="1740"/>
        <end position="1766"/>
    </location>
</feature>
<dbReference type="STRING" id="1434701.SAMN05443634_11552"/>
<dbReference type="Pfam" id="PF20009">
    <property type="entry name" value="GEVED"/>
    <property type="match status" value="8"/>
</dbReference>
<feature type="region of interest" description="Disordered" evidence="1">
    <location>
        <begin position="484"/>
        <end position="507"/>
    </location>
</feature>
<dbReference type="Proteomes" id="UP000184120">
    <property type="component" value="Unassembled WGS sequence"/>
</dbReference>
<dbReference type="Gene3D" id="2.130.10.30">
    <property type="entry name" value="Regulator of chromosome condensation 1/beta-lactamase-inhibitor protein II"/>
    <property type="match status" value="2"/>
</dbReference>
<feature type="domain" description="GEVED" evidence="2">
    <location>
        <begin position="743"/>
        <end position="848"/>
    </location>
</feature>
<dbReference type="InterPro" id="IPR045474">
    <property type="entry name" value="GEVED"/>
</dbReference>
<feature type="domain" description="GEVED" evidence="2">
    <location>
        <begin position="1325"/>
        <end position="1420"/>
    </location>
</feature>
<feature type="domain" description="GEVED" evidence="2">
    <location>
        <begin position="546"/>
        <end position="650"/>
    </location>
</feature>
<dbReference type="SUPFAM" id="SSF50985">
    <property type="entry name" value="RCC1/BLIP-II"/>
    <property type="match status" value="1"/>
</dbReference>
<dbReference type="InterPro" id="IPR009091">
    <property type="entry name" value="RCC1/BLIP-II"/>
</dbReference>
<sequence>MKIKIPLIQRHQIPIFYLSVMMLFGLFSTSKAQSIITESFNYPAGTPITSSNWLSNATGNPTISIVNGNLSYANTIGNSSGNKISLTASGQSIRRTFTTAVLNAATPNVYSSMVVNVSTASANGDYFYAMGNSTAAQNARIYIRANGSGFSFGVGKTANAAEYETTVRDFSTNYFIILKYEFVTGNNNDRVKLYVNPSTTNEPGTPTIITTPAITDVTSLSNAFILQRGSNLEVDGINIGRSWNSVTTAIFDYGDAPVSYDNSKDDVFTPATHKLLSSFYLGRIVPDLEFVPNNVDDGEDNNTPNGDGQDEDAIVASTVEIRKNVPYTLTFPVRNTTGTKYLYGWIDFNNNGRFEANEFSTVNVTTTGESRASLTWTNVQTNNIPNDVTKLYMRIRFSDRSLIDFTGAAGGTTVDERSIGNGATSTVVATEHPQTVNGEVEDYQINVVNTFDYGDAPSSYENNIAGVSTPALHAPMEGFRIGNLLDTESGPASVTSPNENNTTGDNSVELADEDGITRFESINRGIPYTLTIPVSIPTTMSAGTKYLYGWLDLNGDGRFQANEVKTTTITGTGNRSLTLTWTAAETNLIVNGTKRIYLRLRFSDTILTDFTSGANSALLDERSIGNGATASNNSVNNLRTPFGEVEDYQLPVDTYDFGDNPAGYELNNAGNSFPARQIGSQANRIGKLIDIEETPATVAAGTDNNGTNGDGEDEDGLVILPVIKRGVALSFNVPVTVATSSNIIAWIDFNNDGKFQANEVCYTAATGNTTGYRSVATGTSLVNIWFRGTQTVNIPEGVTDLYARIRLTRTTGTDNTSTTGIDERSIADGASTGVYTTPIIGEVEDYRFPVGESLFDFGDVPQSYEMNRNGNARPARNYPTDLLYLGNTFDYELGPQSVAVGDDNNGTNGDGDDEDGISQNQLTIKAGVAKSFTVAVNNSTEGPASLYAWIDFNNNGRFEANEASPVVTVPVNARTATVTFTATQITSAVTNKPYMRIRYLRADAGTVIADFTSGTNATLLDERSIADGLNSGEYGAISEGEVEDYQLTIIRDFGDVPASYENGAPASHTNTNPPELYIGDTIDYEPVASSVVAGADNNGTNGDGEDEDGVKPGEVITNGVAYSLTVPVNTTITGTKYLYAWIDFNGDGIFNGNEAATVSGSVTAGTTSNFTLNWNNIGLSASTLQAGKVYVRLRLSATTLSNSNGAALIDTRSFRPSNASGEIEDYQFKVTNNFDNGDLPVSYETSSTGANLSARNAISTVLRIGDLIEEDEFPNSVAPGADNNGANGDGLEEDGIKRIIPIYKNNIYYVRVKVLNNTGSSKTFMGWLDSNNNGRFDLNRGESSLVNVPSSPLPQEMTLRFATTSIPTDIQNVYMRLRIANLLIEFPGRPFDGRAIGDGTTYSTPNYTTPQIGEIEDYRVAITTDSFDYGDLPDTYETSRNGIIAPARQAASAGLFIGDEPADEELTKNTSINADGDSNNFVDDEINFITNPVFASRPYTIQVPVTNHTGSRTLYGWIDFNQNGRFEANEVATVTTYNGFSKRKYKLTWTAAQTSNIVGEPENLALRLRISQGTLTDFTSGAPGLLVDERSIADGLSTGEYDANPLIANGEIEDHLIAFSSNSDFGDAPQSYEFNNTNTMLPARNFANEDLLIGKLVDIEPAAQSVAPGADSNGTNGDGLDEDGIKLPVQDLVSGSSYNVSVNVINHSGTTATLRGWIDIDGNGRFTANEHVSVTVPSLPYPALPEDPTEEDPENPSINPPDPEPITQTVTLNWPFINYTGSSDKTYMRLRLTNVTQTDNTSTPNVDERSIADGLSSGIYGISSGSNLFPYNGEVEDYTLSVVDSSIELGSCDPNDDNRVGVPDPMQSLFHGSIVKSGDDWLVFGSSANGNGTNQNVPIKVISGQNGFNFQGTPIFVTGASNSANAHQYILLSSGGLYAFGANSLIFSKASGMQQVPLPPNTAPGNVRLIDAGASTSAPFSLSLLTKTGEVWVFTNTSGSPAQGNGNLGGLIWHQVMLNETTPLTGITDVKSAGASLIAMDGENVYTWGRNVFLGNGSNVTTRNYATKMTLPPNITTPILQQDLSNSTATSYYLRDSAGVVFVLGANQNGQLGLGSTVNTSSWLSINEVNEEPDGPGNETDVTRDIPEVVWISANNHDSNFPIFSVITNEGRAYTAGSNDGGKTGIVGATAIVSGNITVPTAITVNNGAQMLSGKVRFIEAGGHVSMLVREGSDRYGYTGHTADGSDGCGGCTQSPNEFSFNGLPSTGVICGSPPAYDYGDLDERYNLGGEENMARHEIKFSQEDNPLKLGAIAPDSEDGPQFTESGSSNNASGDDSDIFGDDEDAFTGVLPTKVPGSAYTLAVPLTNKTDSTAYLYGFIDWNDNGIFDPNETVVVEVPPSQEQQTVNITWPNNPLNCSDELDALRSFVRLRLTTQLLEDNTATPADERSFLAAQDGEVEDYFLDWIKGACELLCYKSPITTGGTILDTNVGVSSVSRRINSTDNWPKVRKGAWLAMESKTNGFVLNRIPFNNLNEPIGINPDNFVEGMTIYDTTNKCMKIYTSKDDGVSFGWFCMTSQACPD</sequence>
<feature type="domain" description="GEVED" evidence="2">
    <location>
        <begin position="1514"/>
        <end position="1617"/>
    </location>
</feature>
<feature type="domain" description="GEVED" evidence="2">
    <location>
        <begin position="2375"/>
        <end position="2464"/>
    </location>
</feature>
<reference evidence="4" key="1">
    <citation type="submission" date="2016-11" db="EMBL/GenBank/DDBJ databases">
        <authorList>
            <person name="Varghese N."/>
            <person name="Submissions S."/>
        </authorList>
    </citation>
    <scope>NUCLEOTIDE SEQUENCE [LARGE SCALE GENOMIC DNA]</scope>
    <source>
        <strain evidence="4">DSM 27989</strain>
    </source>
</reference>
<evidence type="ECO:0000313" key="4">
    <source>
        <dbReference type="Proteomes" id="UP000184120"/>
    </source>
</evidence>
<protein>
    <recommendedName>
        <fullName evidence="2">GEVED domain-containing protein</fullName>
    </recommendedName>
</protein>
<feature type="domain" description="GEVED" evidence="2">
    <location>
        <begin position="946"/>
        <end position="1048"/>
    </location>
</feature>